<comment type="caution">
    <text evidence="1">The sequence shown here is derived from an EMBL/GenBank/DDBJ whole genome shotgun (WGS) entry which is preliminary data.</text>
</comment>
<dbReference type="EMBL" id="LFZN01000034">
    <property type="protein sequence ID" value="KXT03049.1"/>
    <property type="molecule type" value="Genomic_DNA"/>
</dbReference>
<evidence type="ECO:0000313" key="1">
    <source>
        <dbReference type="EMBL" id="KXT03049.1"/>
    </source>
</evidence>
<dbReference type="Proteomes" id="UP000070133">
    <property type="component" value="Unassembled WGS sequence"/>
</dbReference>
<protein>
    <submittedName>
        <fullName evidence="1">Uncharacterized protein</fullName>
    </submittedName>
</protein>
<gene>
    <name evidence="1" type="ORF">AC578_670</name>
</gene>
<keyword evidence="2" id="KW-1185">Reference proteome</keyword>
<proteinExistence type="predicted"/>
<reference evidence="1 2" key="1">
    <citation type="submission" date="2015-07" db="EMBL/GenBank/DDBJ databases">
        <title>Comparative genomics of the Sigatoka disease complex on banana suggests a link between parallel evolutionary changes in Pseudocercospora fijiensis and Pseudocercospora eumusae and increased virulence on the banana host.</title>
        <authorList>
            <person name="Chang T.-C."/>
            <person name="Salvucci A."/>
            <person name="Crous P.W."/>
            <person name="Stergiopoulos I."/>
        </authorList>
    </citation>
    <scope>NUCLEOTIDE SEQUENCE [LARGE SCALE GENOMIC DNA]</scope>
    <source>
        <strain evidence="1 2">CBS 114824</strain>
    </source>
</reference>
<name>A0A139HL01_9PEZI</name>
<accession>A0A139HL01</accession>
<dbReference type="AlphaFoldDB" id="A0A139HL01"/>
<dbReference type="OrthoDB" id="3639408at2759"/>
<organism evidence="1 2">
    <name type="scientific">Pseudocercospora eumusae</name>
    <dbReference type="NCBI Taxonomy" id="321146"/>
    <lineage>
        <taxon>Eukaryota</taxon>
        <taxon>Fungi</taxon>
        <taxon>Dikarya</taxon>
        <taxon>Ascomycota</taxon>
        <taxon>Pezizomycotina</taxon>
        <taxon>Dothideomycetes</taxon>
        <taxon>Dothideomycetidae</taxon>
        <taxon>Mycosphaerellales</taxon>
        <taxon>Mycosphaerellaceae</taxon>
        <taxon>Pseudocercospora</taxon>
    </lineage>
</organism>
<sequence length="579" mass="66186">MPILESESAQYTPGYSSRSCQLFVTVETGETRGMGYEMVRCWVISFVRNLLAWLRMASGYTDGDTRILPDLGTHGILYDFDRVATSLTWPYSLLLEPSGPERGQMINLPGPHDEKASEMKASGIVKQSSTAIALSEIPEYAGERTVHSVFVPIVLRGWRCIPEDFQNICERVKYEFHICYLCSTLEAPSALDIRQDILQAFWRIHRHRDGDTWHGKVQTPDNETYSEVSFDMSFFNRQEHVLDPDYPFGPAWECYMRARARDSDEWSEIGCYQAKWDSKTHKLDCKMVEDPEFQDVSQEDSCYLVAEVLQELQGMDEEGEELPPPTPRFSLRSLEWRRPRYRTQWETLEQALISLCGGKVETAEWLREEPQAMASERVSAVRIACQGEAPDAIKEYQIYSIPPTHDIFEKGEISPLSRLIGCPILVMKLRPSLLVPRPVKKDALIKPGRQYSNKAEDRFFDNPVASMLMADMPSLQTPAAWNARVGSVLMARVDKQPLHPLHLSILIAFNQAAKSQSDQTQTPFEQLLIPEYFQQYYPYAVDHIKNDPSCPADVDKVLPLYEQENRFQDMDVEAGGVQV</sequence>
<evidence type="ECO:0000313" key="2">
    <source>
        <dbReference type="Proteomes" id="UP000070133"/>
    </source>
</evidence>